<name>A0ABT2EQH4_9BACT</name>
<evidence type="ECO:0000313" key="2">
    <source>
        <dbReference type="Proteomes" id="UP001204798"/>
    </source>
</evidence>
<gene>
    <name evidence="1" type="ORF">M2350_001550</name>
</gene>
<dbReference type="Gene3D" id="2.40.70.10">
    <property type="entry name" value="Acid Proteases"/>
    <property type="match status" value="1"/>
</dbReference>
<dbReference type="InterPro" id="IPR034122">
    <property type="entry name" value="Retropepsin-like_bacterial"/>
</dbReference>
<accession>A0ABT2EQH4</accession>
<dbReference type="InterPro" id="IPR021109">
    <property type="entry name" value="Peptidase_aspartic_dom_sf"/>
</dbReference>
<organism evidence="1 2">
    <name type="scientific">Candidatus Fervidibacter sacchari</name>
    <dbReference type="NCBI Taxonomy" id="1448929"/>
    <lineage>
        <taxon>Bacteria</taxon>
        <taxon>Candidatus Fervidibacterota</taxon>
        <taxon>Candidatus Fervidibacter</taxon>
    </lineage>
</organism>
<dbReference type="Proteomes" id="UP001204798">
    <property type="component" value="Unassembled WGS sequence"/>
</dbReference>
<comment type="caution">
    <text evidence="1">The sequence shown here is derived from an EMBL/GenBank/DDBJ whole genome shotgun (WGS) entry which is preliminary data.</text>
</comment>
<dbReference type="RefSeq" id="WP_259095329.1">
    <property type="nucleotide sequence ID" value="NZ_CP130454.1"/>
</dbReference>
<dbReference type="CDD" id="cd05483">
    <property type="entry name" value="retropepsin_like_bacteria"/>
    <property type="match status" value="1"/>
</dbReference>
<keyword evidence="1" id="KW-0645">Protease</keyword>
<sequence>MIGFRFDLNAPHIVVPVRITGAQRVRWVNLILDTGSTSTVIDELVAFRLGYTLESAPTVSVTTVSGTSQASIIVARQIFALGMTVDEFPVLVMPLPAQLRADGLLGLDFLRRRNLFCNFEKGILLTLPFSRSFLHRLAISAQIFPAL</sequence>
<keyword evidence="2" id="KW-1185">Reference proteome</keyword>
<protein>
    <submittedName>
        <fullName evidence="1">Aspartyl protease</fullName>
    </submittedName>
</protein>
<dbReference type="Pfam" id="PF13650">
    <property type="entry name" value="Asp_protease_2"/>
    <property type="match status" value="1"/>
</dbReference>
<keyword evidence="1" id="KW-0378">Hydrolase</keyword>
<evidence type="ECO:0000313" key="1">
    <source>
        <dbReference type="EMBL" id="MCS3919150.1"/>
    </source>
</evidence>
<proteinExistence type="predicted"/>
<dbReference type="EMBL" id="JANUCP010000002">
    <property type="protein sequence ID" value="MCS3919150.1"/>
    <property type="molecule type" value="Genomic_DNA"/>
</dbReference>
<dbReference type="InterPro" id="IPR001969">
    <property type="entry name" value="Aspartic_peptidase_AS"/>
</dbReference>
<dbReference type="GO" id="GO:0008233">
    <property type="term" value="F:peptidase activity"/>
    <property type="evidence" value="ECO:0007669"/>
    <property type="project" value="UniProtKB-KW"/>
</dbReference>
<dbReference type="GO" id="GO:0006508">
    <property type="term" value="P:proteolysis"/>
    <property type="evidence" value="ECO:0007669"/>
    <property type="project" value="UniProtKB-KW"/>
</dbReference>
<dbReference type="SUPFAM" id="SSF50630">
    <property type="entry name" value="Acid proteases"/>
    <property type="match status" value="1"/>
</dbReference>
<dbReference type="PROSITE" id="PS00141">
    <property type="entry name" value="ASP_PROTEASE"/>
    <property type="match status" value="1"/>
</dbReference>
<reference evidence="1 2" key="1">
    <citation type="submission" date="2022-08" db="EMBL/GenBank/DDBJ databases">
        <title>Bacterial and archaeal communities from various locations to study Microbial Dark Matter (Phase II).</title>
        <authorList>
            <person name="Stepanauskas R."/>
        </authorList>
    </citation>
    <scope>NUCLEOTIDE SEQUENCE [LARGE SCALE GENOMIC DNA]</scope>
    <source>
        <strain evidence="1 2">PD1</strain>
    </source>
</reference>